<evidence type="ECO:0000313" key="3">
    <source>
        <dbReference type="Proteomes" id="UP000269974"/>
    </source>
</evidence>
<evidence type="ECO:0000313" key="2">
    <source>
        <dbReference type="EMBL" id="VDG75400.1"/>
    </source>
</evidence>
<proteinExistence type="predicted"/>
<dbReference type="EMBL" id="UYIO01000001">
    <property type="protein sequence ID" value="VDG75400.1"/>
    <property type="molecule type" value="Genomic_DNA"/>
</dbReference>
<comment type="caution">
    <text evidence="2">The sequence shown here is derived from an EMBL/GenBank/DDBJ whole genome shotgun (WGS) entry which is preliminary data.</text>
</comment>
<feature type="chain" id="PRO_5038438884" evidence="1">
    <location>
        <begin position="24"/>
        <end position="131"/>
    </location>
</feature>
<sequence length="131" mass="15244">MFVRFYRRSLSCRDCAAILPLSAALPAYTWPLPSCYQGRHPRRYQGHHRGAIRLSCLPPPDFCRLTGRNSAPLLRQPRYYPHLRVTIDSNSHHLCEWVRDARKIAIRYLEDHEFRIHDCGVGSDWGSRLSG</sequence>
<accession>A0A7Z9C7M4</accession>
<dbReference type="AlphaFoldDB" id="A0A7Z9C7M4"/>
<keyword evidence="1" id="KW-0732">Signal</keyword>
<dbReference type="Proteomes" id="UP000269974">
    <property type="component" value="Unassembled WGS sequence"/>
</dbReference>
<reference evidence="2 3" key="1">
    <citation type="submission" date="2018-11" db="EMBL/GenBank/DDBJ databases">
        <authorList>
            <consortium name="Pathogen Informatics"/>
        </authorList>
    </citation>
    <scope>NUCLEOTIDE SEQUENCE [LARGE SCALE GENOMIC DNA]</scope>
    <source>
        <strain evidence="2 3">NCTC10327</strain>
    </source>
</reference>
<gene>
    <name evidence="2" type="ORF">NCTC10327_00124</name>
</gene>
<organism evidence="2 3">
    <name type="scientific">Actinobaculum suis</name>
    <dbReference type="NCBI Taxonomy" id="1657"/>
    <lineage>
        <taxon>Bacteria</taxon>
        <taxon>Bacillati</taxon>
        <taxon>Actinomycetota</taxon>
        <taxon>Actinomycetes</taxon>
        <taxon>Actinomycetales</taxon>
        <taxon>Actinomycetaceae</taxon>
        <taxon>Actinobaculum</taxon>
    </lineage>
</organism>
<name>A0A7Z9C7M4_9ACTO</name>
<feature type="signal peptide" evidence="1">
    <location>
        <begin position="1"/>
        <end position="23"/>
    </location>
</feature>
<protein>
    <submittedName>
        <fullName evidence="2">Uncharacterized protein</fullName>
    </submittedName>
</protein>
<evidence type="ECO:0000256" key="1">
    <source>
        <dbReference type="SAM" id="SignalP"/>
    </source>
</evidence>